<reference evidence="1 2" key="1">
    <citation type="submission" date="2023-11" db="EMBL/GenBank/DDBJ databases">
        <title>Lentzea sokolovensis, sp. nov., Lentzea kristufkii, sp. nov., and Lentzea miocenensis, sp. nov., rare actinobacteria from Sokolov Coal Basin, Miocene lacustrine sediment, Czech Republic.</title>
        <authorList>
            <person name="Lara A."/>
            <person name="Kotroba L."/>
            <person name="Nouioui I."/>
            <person name="Neumann-Schaal M."/>
            <person name="Mast Y."/>
            <person name="Chronakova A."/>
        </authorList>
    </citation>
    <scope>NUCLEOTIDE SEQUENCE [LARGE SCALE GENOMIC DNA]</scope>
    <source>
        <strain evidence="1 2">BCCO 10_0061</strain>
    </source>
</reference>
<name>A0ABU4V451_9PSEU</name>
<gene>
    <name evidence="1" type="ORF">SK854_30600</name>
</gene>
<dbReference type="EMBL" id="JAXAVU010000012">
    <property type="protein sequence ID" value="MDX8146499.1"/>
    <property type="molecule type" value="Genomic_DNA"/>
</dbReference>
<dbReference type="Pfam" id="PF12686">
    <property type="entry name" value="DUF3800"/>
    <property type="match status" value="1"/>
</dbReference>
<protein>
    <submittedName>
        <fullName evidence="1">DUF3800 domain-containing protein</fullName>
    </submittedName>
</protein>
<dbReference type="Proteomes" id="UP001285352">
    <property type="component" value="Unassembled WGS sequence"/>
</dbReference>
<evidence type="ECO:0000313" key="1">
    <source>
        <dbReference type="EMBL" id="MDX8146499.1"/>
    </source>
</evidence>
<organism evidence="1 2">
    <name type="scientific">Lentzea sokolovensis</name>
    <dbReference type="NCBI Taxonomy" id="3095429"/>
    <lineage>
        <taxon>Bacteria</taxon>
        <taxon>Bacillati</taxon>
        <taxon>Actinomycetota</taxon>
        <taxon>Actinomycetes</taxon>
        <taxon>Pseudonocardiales</taxon>
        <taxon>Pseudonocardiaceae</taxon>
        <taxon>Lentzea</taxon>
    </lineage>
</organism>
<sequence length="255" mass="27829">MPAGQKRLIRRDHPCCAGFLDETGAISRDQYFAVGLLKSTEPSRVLRRIQKLRDRKHWYKEIKFTDTTKGMLDLYKTVADECLSHGDVEFFCFVADRHVADPVARFGSTWDAYSKLAEQLVVASLHPQEIMSLMADNYSTPDSILFEEDLRLRVNKRVRGLGLVSVVRLDSKSSDGLQLVDLLTSAVAFEFRASAGLASPTSPKGQLAAHVRQAMGTTSCLGGWRNASHSVAIYSHGGVGPSAGQGVAVPGMTSG</sequence>
<proteinExistence type="predicted"/>
<keyword evidence="2" id="KW-1185">Reference proteome</keyword>
<dbReference type="InterPro" id="IPR024524">
    <property type="entry name" value="DUF3800"/>
</dbReference>
<dbReference type="RefSeq" id="WP_319978576.1">
    <property type="nucleotide sequence ID" value="NZ_JAXAVU010000012.1"/>
</dbReference>
<comment type="caution">
    <text evidence="1">The sequence shown here is derived from an EMBL/GenBank/DDBJ whole genome shotgun (WGS) entry which is preliminary data.</text>
</comment>
<evidence type="ECO:0000313" key="2">
    <source>
        <dbReference type="Proteomes" id="UP001285352"/>
    </source>
</evidence>
<accession>A0ABU4V451</accession>